<dbReference type="InterPro" id="IPR000914">
    <property type="entry name" value="SBP_5_dom"/>
</dbReference>
<evidence type="ECO:0000256" key="4">
    <source>
        <dbReference type="SAM" id="SignalP"/>
    </source>
</evidence>
<dbReference type="GO" id="GO:0043190">
    <property type="term" value="C:ATP-binding cassette (ABC) transporter complex"/>
    <property type="evidence" value="ECO:0007669"/>
    <property type="project" value="InterPro"/>
</dbReference>
<feature type="domain" description="Solute-binding protein family 5" evidence="5">
    <location>
        <begin position="79"/>
        <end position="440"/>
    </location>
</feature>
<comment type="subcellular location">
    <subcellularLocation>
        <location evidence="1">Periplasm</location>
    </subcellularLocation>
</comment>
<evidence type="ECO:0000313" key="6">
    <source>
        <dbReference type="EMBL" id="SLN76272.1"/>
    </source>
</evidence>
<evidence type="ECO:0000313" key="7">
    <source>
        <dbReference type="Proteomes" id="UP000193200"/>
    </source>
</evidence>
<evidence type="ECO:0000256" key="3">
    <source>
        <dbReference type="ARBA" id="ARBA00022729"/>
    </source>
</evidence>
<dbReference type="InParanoid" id="A0A1Y5U0W6"/>
<dbReference type="Gene3D" id="3.10.105.10">
    <property type="entry name" value="Dipeptide-binding Protein, Domain 3"/>
    <property type="match status" value="1"/>
</dbReference>
<dbReference type="GO" id="GO:0015833">
    <property type="term" value="P:peptide transport"/>
    <property type="evidence" value="ECO:0007669"/>
    <property type="project" value="TreeGrafter"/>
</dbReference>
<dbReference type="Pfam" id="PF00496">
    <property type="entry name" value="SBP_bac_5"/>
    <property type="match status" value="1"/>
</dbReference>
<gene>
    <name evidence="6" type="primary">appA_4</name>
    <name evidence="6" type="ORF">OCH7691_04086</name>
</gene>
<sequence length="531" mass="58176">MTFGRKLLSATALAMVFAGATAIGGPAPAQAEAKAGGTLVIGSTQKPRHLNPAVQSGIATAVPGTQLFATPLRFDANWKPQPYLAEKWEVSDNGLDITLHLRKNATFHDGKPVTSEDLAFSLETVKANHPFKTMFAPVTSVETPDAHTAIIHLAHPHPAILLAMSSALLPVIPKHVYGDGQDLKTHPANSAPVGSGPFRFVEFNPGENVILEKNPDYFIEGRPYLDKIIIKNYKDTTSLTLAMDKGEIDMYPFLEGARNINRLKENKDLTVTSDGYAAVGPINWLAFNTKREILAKKEVRQAIAYAVDRNFITKALHAGASTIATGPITPASPFYTVDVAKYDLDLDKSKAMLDAAGYPEKDGARFSLTIDYIPGGDEQQKNVAEYIASQLKKIGIDLQVRAAPDFPTWAKRVSSHDFDLTMDIVFNWGDPVIGVHRTYLSTNIIEGVIWSNTQSYANSEVDKLLDAAAKEPDEAKRKADYVAFQKIVADDLPIYWLNLLPYHTAYSNRVGNPPLTIWGTMAPMDEVYLNN</sequence>
<evidence type="ECO:0000256" key="1">
    <source>
        <dbReference type="ARBA" id="ARBA00004418"/>
    </source>
</evidence>
<dbReference type="InterPro" id="IPR039424">
    <property type="entry name" value="SBP_5"/>
</dbReference>
<evidence type="ECO:0000259" key="5">
    <source>
        <dbReference type="Pfam" id="PF00496"/>
    </source>
</evidence>
<keyword evidence="7" id="KW-1185">Reference proteome</keyword>
<reference evidence="6 7" key="1">
    <citation type="submission" date="2017-03" db="EMBL/GenBank/DDBJ databases">
        <authorList>
            <person name="Afonso C.L."/>
            <person name="Miller P.J."/>
            <person name="Scott M.A."/>
            <person name="Spackman E."/>
            <person name="Goraichik I."/>
            <person name="Dimitrov K.M."/>
            <person name="Suarez D.L."/>
            <person name="Swayne D.E."/>
        </authorList>
    </citation>
    <scope>NUCLEOTIDE SEQUENCE [LARGE SCALE GENOMIC DNA]</scope>
    <source>
        <strain evidence="6 7">CECT 7691</strain>
    </source>
</reference>
<name>A0A1Y5U0W6_9PROT</name>
<protein>
    <submittedName>
        <fullName evidence="6">Oligopeptide-binding protein AppA</fullName>
    </submittedName>
</protein>
<dbReference type="GO" id="GO:0030288">
    <property type="term" value="C:outer membrane-bounded periplasmic space"/>
    <property type="evidence" value="ECO:0007669"/>
    <property type="project" value="UniProtKB-ARBA"/>
</dbReference>
<proteinExistence type="inferred from homology"/>
<dbReference type="PANTHER" id="PTHR30290:SF38">
    <property type="entry name" value="D,D-DIPEPTIDE-BINDING PERIPLASMIC PROTEIN DDPA-RELATED"/>
    <property type="match status" value="1"/>
</dbReference>
<dbReference type="PIRSF" id="PIRSF002741">
    <property type="entry name" value="MppA"/>
    <property type="match status" value="1"/>
</dbReference>
<dbReference type="OrthoDB" id="9803988at2"/>
<dbReference type="RefSeq" id="WP_085885404.1">
    <property type="nucleotide sequence ID" value="NZ_FWFR01000004.1"/>
</dbReference>
<dbReference type="InterPro" id="IPR030678">
    <property type="entry name" value="Peptide/Ni-bd"/>
</dbReference>
<feature type="chain" id="PRO_5012961069" evidence="4">
    <location>
        <begin position="23"/>
        <end position="531"/>
    </location>
</feature>
<dbReference type="GO" id="GO:1904680">
    <property type="term" value="F:peptide transmembrane transporter activity"/>
    <property type="evidence" value="ECO:0007669"/>
    <property type="project" value="TreeGrafter"/>
</dbReference>
<dbReference type="SUPFAM" id="SSF53850">
    <property type="entry name" value="Periplasmic binding protein-like II"/>
    <property type="match status" value="1"/>
</dbReference>
<dbReference type="EMBL" id="FWFR01000004">
    <property type="protein sequence ID" value="SLN76272.1"/>
    <property type="molecule type" value="Genomic_DNA"/>
</dbReference>
<feature type="signal peptide" evidence="4">
    <location>
        <begin position="1"/>
        <end position="22"/>
    </location>
</feature>
<keyword evidence="3 4" id="KW-0732">Signal</keyword>
<dbReference type="PANTHER" id="PTHR30290">
    <property type="entry name" value="PERIPLASMIC BINDING COMPONENT OF ABC TRANSPORTER"/>
    <property type="match status" value="1"/>
</dbReference>
<comment type="similarity">
    <text evidence="2">Belongs to the bacterial solute-binding protein 5 family.</text>
</comment>
<dbReference type="Gene3D" id="3.40.190.10">
    <property type="entry name" value="Periplasmic binding protein-like II"/>
    <property type="match status" value="1"/>
</dbReference>
<dbReference type="Proteomes" id="UP000193200">
    <property type="component" value="Unassembled WGS sequence"/>
</dbReference>
<organism evidence="6 7">
    <name type="scientific">Oceanibacterium hippocampi</name>
    <dbReference type="NCBI Taxonomy" id="745714"/>
    <lineage>
        <taxon>Bacteria</taxon>
        <taxon>Pseudomonadati</taxon>
        <taxon>Pseudomonadota</taxon>
        <taxon>Alphaproteobacteria</taxon>
        <taxon>Sneathiellales</taxon>
        <taxon>Sneathiellaceae</taxon>
        <taxon>Oceanibacterium</taxon>
    </lineage>
</organism>
<accession>A0A1Y5U0W6</accession>
<evidence type="ECO:0000256" key="2">
    <source>
        <dbReference type="ARBA" id="ARBA00005695"/>
    </source>
</evidence>
<dbReference type="CDD" id="cd08517">
    <property type="entry name" value="PBP2_NikA_DppA_OppA_like_13"/>
    <property type="match status" value="1"/>
</dbReference>
<dbReference type="AlphaFoldDB" id="A0A1Y5U0W6"/>